<dbReference type="AlphaFoldDB" id="A0A4D6L405"/>
<gene>
    <name evidence="1" type="ORF">DEO72_LG2g3595</name>
</gene>
<name>A0A4D6L405_VIGUN</name>
<dbReference type="EMBL" id="CP039346">
    <property type="protein sequence ID" value="QCD83252.1"/>
    <property type="molecule type" value="Genomic_DNA"/>
</dbReference>
<protein>
    <submittedName>
        <fullName evidence="1">Uncharacterized protein</fullName>
    </submittedName>
</protein>
<accession>A0A4D6L405</accession>
<evidence type="ECO:0000313" key="2">
    <source>
        <dbReference type="Proteomes" id="UP000501690"/>
    </source>
</evidence>
<dbReference type="Proteomes" id="UP000501690">
    <property type="component" value="Linkage Group LG2"/>
</dbReference>
<organism evidence="1 2">
    <name type="scientific">Vigna unguiculata</name>
    <name type="common">Cowpea</name>
    <dbReference type="NCBI Taxonomy" id="3917"/>
    <lineage>
        <taxon>Eukaryota</taxon>
        <taxon>Viridiplantae</taxon>
        <taxon>Streptophyta</taxon>
        <taxon>Embryophyta</taxon>
        <taxon>Tracheophyta</taxon>
        <taxon>Spermatophyta</taxon>
        <taxon>Magnoliopsida</taxon>
        <taxon>eudicotyledons</taxon>
        <taxon>Gunneridae</taxon>
        <taxon>Pentapetalae</taxon>
        <taxon>rosids</taxon>
        <taxon>fabids</taxon>
        <taxon>Fabales</taxon>
        <taxon>Fabaceae</taxon>
        <taxon>Papilionoideae</taxon>
        <taxon>50 kb inversion clade</taxon>
        <taxon>NPAAA clade</taxon>
        <taxon>indigoferoid/millettioid clade</taxon>
        <taxon>Phaseoleae</taxon>
        <taxon>Vigna</taxon>
    </lineage>
</organism>
<sequence>MAEAGCPALTLPNQFGEEWWWMPEAVNGNERSLPVIEKCGGSGANQNPYSTRFGADAGAHSGGRGGGSHFLASGPTGPRPIPLFGTGFERTGAYTLFGFGYLENRGLKLGSNCKNATAPLYASVPGQPKHIRRESDGPLKMIEGKVCELKLYDYCESDNCLVDCHKKYGAGASAHCSLTGECLCDYPC</sequence>
<keyword evidence="2" id="KW-1185">Reference proteome</keyword>
<evidence type="ECO:0000313" key="1">
    <source>
        <dbReference type="EMBL" id="QCD83252.1"/>
    </source>
</evidence>
<proteinExistence type="predicted"/>
<reference evidence="1 2" key="1">
    <citation type="submission" date="2019-04" db="EMBL/GenBank/DDBJ databases">
        <title>An improved genome assembly and genetic linkage map for asparagus bean, Vigna unguiculata ssp. sesquipedialis.</title>
        <authorList>
            <person name="Xia Q."/>
            <person name="Zhang R."/>
            <person name="Dong Y."/>
        </authorList>
    </citation>
    <scope>NUCLEOTIDE SEQUENCE [LARGE SCALE GENOMIC DNA]</scope>
    <source>
        <tissue evidence="1">Leaf</tissue>
    </source>
</reference>